<comment type="caution">
    <text evidence="2">The sequence shown here is derived from an EMBL/GenBank/DDBJ whole genome shotgun (WGS) entry which is preliminary data.</text>
</comment>
<sequence>MWVSAPNQPGGIESAFHLYTRLQGDQRHPAPPKRLENIPNWRTSFPHLNSVMADVNNPLNCDIILLEANLRLMDDFPPSGSKLGIQLELDFTQPPNGDALTNQMENWSCSTYIYEEGQNIYRARQDLPKQQSNKVKPPFESTWWAKRFTELTEIAKDRQLNELADRQTRDYFRTLTAVQEIRATPSSRRVSNQYPDNSQDDSKRMAILLWQFRQTRSNEVGTTTWRRVTSPSSDRNTIPSPKPVTGIDLPPLSFDANSLARPAPSIYQAPQSHDLVHHNGTSQPQWSMYQPPQDSIFNANGGFDLLNSITKPEGGLHEKTAVTSVLDTYPNLQPEVSQPTSLNGSNGGPGMLSIPDMSLSHTNLNAYNLSGHDNHYGTPQHPGVSVPDNSHVLNNGIFGSSTQSIDDMSQTHAPWPTPTSSITDVGSSNYSHLQFSDHHVPSVSRESHQPNHFEVLLGPDDLIVGSMPGDPGINGAAHGHMNHTYTENNAVEAA</sequence>
<evidence type="ECO:0000256" key="1">
    <source>
        <dbReference type="SAM" id="MobiDB-lite"/>
    </source>
</evidence>
<reference evidence="3" key="2">
    <citation type="submission" date="2012-06" db="EMBL/GenBank/DDBJ databases">
        <title>Comparative genomic analyses of Aspergillus oryzae 3.042 and A. oryzae RIB40 for soy-sauce fermentation.</title>
        <authorList>
            <person name="Zhao G."/>
            <person name="Hou L."/>
            <person name="Wang C."/>
            <person name="Cao X."/>
        </authorList>
    </citation>
    <scope>NUCLEOTIDE SEQUENCE [LARGE SCALE GENOMIC DNA]</scope>
    <source>
        <strain evidence="3">3.042</strain>
    </source>
</reference>
<dbReference type="EMBL" id="AKHY01000153">
    <property type="protein sequence ID" value="EIT77093.1"/>
    <property type="molecule type" value="Genomic_DNA"/>
</dbReference>
<feature type="region of interest" description="Disordered" evidence="1">
    <location>
        <begin position="226"/>
        <end position="248"/>
    </location>
</feature>
<organism evidence="2 3">
    <name type="scientific">Aspergillus oryzae (strain 3.042)</name>
    <name type="common">Yellow koji mold</name>
    <dbReference type="NCBI Taxonomy" id="1160506"/>
    <lineage>
        <taxon>Eukaryota</taxon>
        <taxon>Fungi</taxon>
        <taxon>Dikarya</taxon>
        <taxon>Ascomycota</taxon>
        <taxon>Pezizomycotina</taxon>
        <taxon>Eurotiomycetes</taxon>
        <taxon>Eurotiomycetidae</taxon>
        <taxon>Eurotiales</taxon>
        <taxon>Aspergillaceae</taxon>
        <taxon>Aspergillus</taxon>
        <taxon>Aspergillus subgen. Circumdati</taxon>
    </lineage>
</organism>
<feature type="compositionally biased region" description="Polar residues" evidence="1">
    <location>
        <begin position="226"/>
        <end position="239"/>
    </location>
</feature>
<gene>
    <name evidence="2" type="ORF">Ao3042_06749</name>
</gene>
<dbReference type="HOGENOM" id="CLU_552032_0_0_1"/>
<proteinExistence type="predicted"/>
<dbReference type="OrthoDB" id="10006572at2759"/>
<accession>I8TSR4</accession>
<protein>
    <submittedName>
        <fullName evidence="2">Transcription factor AbaA</fullName>
    </submittedName>
</protein>
<dbReference type="AlphaFoldDB" id="I8TSR4"/>
<evidence type="ECO:0000313" key="2">
    <source>
        <dbReference type="EMBL" id="EIT77093.1"/>
    </source>
</evidence>
<evidence type="ECO:0000313" key="3">
    <source>
        <dbReference type="Proteomes" id="UP000002812"/>
    </source>
</evidence>
<name>I8TSR4_ASPO3</name>
<dbReference type="Proteomes" id="UP000002812">
    <property type="component" value="Unassembled WGS sequence"/>
</dbReference>
<reference evidence="2 3" key="1">
    <citation type="journal article" date="2012" name="Eukaryot. Cell">
        <title>Draft genome sequence of Aspergillus oryzae strain 3.042.</title>
        <authorList>
            <person name="Zhao G."/>
            <person name="Yao Y."/>
            <person name="Qi W."/>
            <person name="Wang C."/>
            <person name="Hou L."/>
            <person name="Zeng B."/>
            <person name="Cao X."/>
        </authorList>
    </citation>
    <scope>NUCLEOTIDE SEQUENCE [LARGE SCALE GENOMIC DNA]</scope>
    <source>
        <strain evidence="2 3">3.042</strain>
    </source>
</reference>